<dbReference type="Proteomes" id="UP000681722">
    <property type="component" value="Unassembled WGS sequence"/>
</dbReference>
<dbReference type="EMBL" id="CAJNOQ010002109">
    <property type="protein sequence ID" value="CAF0939270.1"/>
    <property type="molecule type" value="Genomic_DNA"/>
</dbReference>
<protein>
    <recommendedName>
        <fullName evidence="2">DNA-(apurinic or apyrimidinic site) lyase</fullName>
        <ecNumber evidence="2">4.2.99.18</ecNumber>
    </recommendedName>
</protein>
<dbReference type="SUPFAM" id="SSF55945">
    <property type="entry name" value="TATA-box binding protein-like"/>
    <property type="match status" value="1"/>
</dbReference>
<dbReference type="PANTHER" id="PTHR10242">
    <property type="entry name" value="8-OXOGUANINE DNA GLYCOSYLASE"/>
    <property type="match status" value="1"/>
</dbReference>
<evidence type="ECO:0000313" key="14">
    <source>
        <dbReference type="Proteomes" id="UP000663829"/>
    </source>
</evidence>
<dbReference type="InterPro" id="IPR012904">
    <property type="entry name" value="OGG_N"/>
</dbReference>
<feature type="region of interest" description="Disordered" evidence="10">
    <location>
        <begin position="403"/>
        <end position="445"/>
    </location>
</feature>
<dbReference type="GO" id="GO:0005634">
    <property type="term" value="C:nucleus"/>
    <property type="evidence" value="ECO:0007669"/>
    <property type="project" value="TreeGrafter"/>
</dbReference>
<evidence type="ECO:0000256" key="9">
    <source>
        <dbReference type="ARBA" id="ARBA00044632"/>
    </source>
</evidence>
<keyword evidence="8" id="KW-0326">Glycosidase</keyword>
<evidence type="ECO:0000259" key="11">
    <source>
        <dbReference type="SMART" id="SM00478"/>
    </source>
</evidence>
<dbReference type="GO" id="GO:0140078">
    <property type="term" value="F:class I DNA-(apurinic or apyrimidinic site) endonuclease activity"/>
    <property type="evidence" value="ECO:0007669"/>
    <property type="project" value="UniProtKB-EC"/>
</dbReference>
<dbReference type="GO" id="GO:0006285">
    <property type="term" value="P:base-excision repair, AP site formation"/>
    <property type="evidence" value="ECO:0007669"/>
    <property type="project" value="TreeGrafter"/>
</dbReference>
<comment type="catalytic activity">
    <reaction evidence="9">
        <text>2'-deoxyribonucleotide-(2'-deoxyribose 5'-phosphate)-2'-deoxyribonucleotide-DNA = a 3'-end 2'-deoxyribonucleotide-(2,3-dehydro-2,3-deoxyribose 5'-phosphate)-DNA + a 5'-end 5'-phospho-2'-deoxyribonucleoside-DNA + H(+)</text>
        <dbReference type="Rhea" id="RHEA:66592"/>
        <dbReference type="Rhea" id="RHEA-COMP:13180"/>
        <dbReference type="Rhea" id="RHEA-COMP:16897"/>
        <dbReference type="Rhea" id="RHEA-COMP:17067"/>
        <dbReference type="ChEBI" id="CHEBI:15378"/>
        <dbReference type="ChEBI" id="CHEBI:136412"/>
        <dbReference type="ChEBI" id="CHEBI:157695"/>
        <dbReference type="ChEBI" id="CHEBI:167181"/>
        <dbReference type="EC" id="4.2.99.18"/>
    </reaction>
</comment>
<dbReference type="SUPFAM" id="SSF48150">
    <property type="entry name" value="DNA-glycosylase"/>
    <property type="match status" value="1"/>
</dbReference>
<dbReference type="Pfam" id="PF00730">
    <property type="entry name" value="HhH-GPD"/>
    <property type="match status" value="1"/>
</dbReference>
<dbReference type="EMBL" id="CAJOBC010002109">
    <property type="protein sequence ID" value="CAF3716007.1"/>
    <property type="molecule type" value="Genomic_DNA"/>
</dbReference>
<organism evidence="12 14">
    <name type="scientific">Didymodactylos carnosus</name>
    <dbReference type="NCBI Taxonomy" id="1234261"/>
    <lineage>
        <taxon>Eukaryota</taxon>
        <taxon>Metazoa</taxon>
        <taxon>Spiralia</taxon>
        <taxon>Gnathifera</taxon>
        <taxon>Rotifera</taxon>
        <taxon>Eurotatoria</taxon>
        <taxon>Bdelloidea</taxon>
        <taxon>Philodinida</taxon>
        <taxon>Philodinidae</taxon>
        <taxon>Didymodactylos</taxon>
    </lineage>
</organism>
<dbReference type="Pfam" id="PF07934">
    <property type="entry name" value="OGG_N"/>
    <property type="match status" value="1"/>
</dbReference>
<dbReference type="AlphaFoldDB" id="A0A814CD82"/>
<dbReference type="Gene3D" id="1.10.1670.10">
    <property type="entry name" value="Helix-hairpin-Helix base-excision DNA repair enzymes (C-terminal)"/>
    <property type="match status" value="1"/>
</dbReference>
<feature type="domain" description="HhH-GPD" evidence="11">
    <location>
        <begin position="149"/>
        <end position="318"/>
    </location>
</feature>
<evidence type="ECO:0000256" key="10">
    <source>
        <dbReference type="SAM" id="MobiDB-lite"/>
    </source>
</evidence>
<reference evidence="12" key="1">
    <citation type="submission" date="2021-02" db="EMBL/GenBank/DDBJ databases">
        <authorList>
            <person name="Nowell W R."/>
        </authorList>
    </citation>
    <scope>NUCLEOTIDE SEQUENCE</scope>
</reference>
<dbReference type="EC" id="4.2.99.18" evidence="2"/>
<accession>A0A814CD82</accession>
<dbReference type="InterPro" id="IPR003265">
    <property type="entry name" value="HhH-GPD_domain"/>
</dbReference>
<evidence type="ECO:0000256" key="1">
    <source>
        <dbReference type="ARBA" id="ARBA00010679"/>
    </source>
</evidence>
<dbReference type="PANTHER" id="PTHR10242:SF2">
    <property type="entry name" value="N-GLYCOSYLASE_DNA LYASE"/>
    <property type="match status" value="1"/>
</dbReference>
<comment type="caution">
    <text evidence="12">The sequence shown here is derived from an EMBL/GenBank/DDBJ whole genome shotgun (WGS) entry which is preliminary data.</text>
</comment>
<keyword evidence="5" id="KW-0234">DNA repair</keyword>
<gene>
    <name evidence="12" type="ORF">GPM918_LOCUS10618</name>
    <name evidence="13" type="ORF">SRO942_LOCUS10619</name>
</gene>
<evidence type="ECO:0000256" key="4">
    <source>
        <dbReference type="ARBA" id="ARBA00022801"/>
    </source>
</evidence>
<evidence type="ECO:0000256" key="7">
    <source>
        <dbReference type="ARBA" id="ARBA00023268"/>
    </source>
</evidence>
<dbReference type="CDD" id="cd00056">
    <property type="entry name" value="ENDO3c"/>
    <property type="match status" value="1"/>
</dbReference>
<evidence type="ECO:0000256" key="6">
    <source>
        <dbReference type="ARBA" id="ARBA00023239"/>
    </source>
</evidence>
<dbReference type="GO" id="GO:0034039">
    <property type="term" value="F:8-oxo-7,8-dihydroguanine DNA N-glycosylase activity"/>
    <property type="evidence" value="ECO:0007669"/>
    <property type="project" value="TreeGrafter"/>
</dbReference>
<keyword evidence="7" id="KW-0511">Multifunctional enzyme</keyword>
<dbReference type="Gene3D" id="3.30.310.40">
    <property type="match status" value="1"/>
</dbReference>
<evidence type="ECO:0000256" key="3">
    <source>
        <dbReference type="ARBA" id="ARBA00022763"/>
    </source>
</evidence>
<dbReference type="Gene3D" id="1.10.340.30">
    <property type="entry name" value="Hypothetical protein, domain 2"/>
    <property type="match status" value="1"/>
</dbReference>
<proteinExistence type="inferred from homology"/>
<evidence type="ECO:0000256" key="5">
    <source>
        <dbReference type="ARBA" id="ARBA00023204"/>
    </source>
</evidence>
<comment type="similarity">
    <text evidence="1">Belongs to the type-1 OGG1 family.</text>
</comment>
<dbReference type="OrthoDB" id="238681at2759"/>
<dbReference type="GO" id="GO:0003684">
    <property type="term" value="F:damaged DNA binding"/>
    <property type="evidence" value="ECO:0007669"/>
    <property type="project" value="InterPro"/>
</dbReference>
<sequence length="445" mass="50910">MSLASLLTPRATTTDLLVYGSGSLPISTKELNLKRTLLGGQSFRWFEQAENEFVGVLNHFIVVLNHVNENLRFIFYVTQLEKNQNNKTNEYEHRAECASILYEYFQLSINLSELIEQWQKCDERFLTTIPNGIRVLKQDPFENLLCFICSSNNNVQRITKMIDSICELYGKKIGTLNDKTYYQFPLLDALNNEYLEKKLRDIGFGYRARYIYEAVKFIKNECGGMKHFQYLETLSVQEARNELLRITGVGIKVADCVLLMSLNKSDVVPVDTHMKNIAVQFYGQGNKADVKNLSKANYREISSYFEQLWTPKAGWAQAAAFAVELKMPKRLSNISNSSSIKSQKRCSSGNENYIVDETEWSSSQQQITITKVKNKSVTETIDTEQQSMYNSQVEINTVVKKSKKSAKSKHGQQVDTTEVVSSSSLLTRPKRNVKPVQRLSYKTKS</sequence>
<dbReference type="GO" id="GO:0006289">
    <property type="term" value="P:nucleotide-excision repair"/>
    <property type="evidence" value="ECO:0007669"/>
    <property type="project" value="InterPro"/>
</dbReference>
<dbReference type="InterPro" id="IPR011257">
    <property type="entry name" value="DNA_glycosylase"/>
</dbReference>
<evidence type="ECO:0000313" key="12">
    <source>
        <dbReference type="EMBL" id="CAF0939270.1"/>
    </source>
</evidence>
<keyword evidence="6" id="KW-0456">Lyase</keyword>
<evidence type="ECO:0000256" key="8">
    <source>
        <dbReference type="ARBA" id="ARBA00023295"/>
    </source>
</evidence>
<dbReference type="SMART" id="SM00478">
    <property type="entry name" value="ENDO3c"/>
    <property type="match status" value="1"/>
</dbReference>
<evidence type="ECO:0000256" key="2">
    <source>
        <dbReference type="ARBA" id="ARBA00012720"/>
    </source>
</evidence>
<dbReference type="Proteomes" id="UP000663829">
    <property type="component" value="Unassembled WGS sequence"/>
</dbReference>
<dbReference type="InterPro" id="IPR023170">
    <property type="entry name" value="HhH_base_excis_C"/>
</dbReference>
<dbReference type="InterPro" id="IPR052054">
    <property type="entry name" value="Oxidative_DNA_repair_enzyme"/>
</dbReference>
<keyword evidence="4" id="KW-0378">Hydrolase</keyword>
<keyword evidence="14" id="KW-1185">Reference proteome</keyword>
<evidence type="ECO:0000313" key="13">
    <source>
        <dbReference type="EMBL" id="CAF3716007.1"/>
    </source>
</evidence>
<name>A0A814CD82_9BILA</name>
<keyword evidence="3" id="KW-0227">DNA damage</keyword>